<sequence>MQPTTPEPYSAPSKAVWPTAAAPGQPRRLPEATEPADDRALAPANQPAEEVVPDPEPTYGSGLLDELRAQIARFVILPSEQALDAVTLWVAATHLQPAWQHAPRLAVVGPAKRCGKSRLLDVLTETVHEPMLTINTTPAAVFRSISDEPPTLLVDEADTIFGTPKMAEKNEEMRGLLNAGHQRNRFVTRVVGNDHTPHKFATFAMAALAGIGDLPDTIMDRSVVIRMRRRAEGESVKPFRSRRDTPALHDLRDRIAAWARPLLDEAADLEPEMPVEDRAADTWEPLVIVADLAAGPWPRLARAACARMVAAEVAAEEDHPSGARILADIRRVFVAQREADSLPTEELLHQLRLDPESPWAEWGRSGLSPRELGRILREFDIRPSNVRLADGTQRKGYTRNKFLDAWRRYCPTVHPVGADPTAS</sequence>
<protein>
    <recommendedName>
        <fullName evidence="2">DUF3631 domain-containing protein</fullName>
    </recommendedName>
</protein>
<keyword evidence="4" id="KW-1185">Reference proteome</keyword>
<evidence type="ECO:0000313" key="4">
    <source>
        <dbReference type="Proteomes" id="UP000323046"/>
    </source>
</evidence>
<reference evidence="3 4" key="1">
    <citation type="submission" date="2018-05" db="EMBL/GenBank/DDBJ databases">
        <title>Streptomyces venezuelae.</title>
        <authorList>
            <person name="Kim W."/>
            <person name="Lee N."/>
            <person name="Cho B.-K."/>
        </authorList>
    </citation>
    <scope>NUCLEOTIDE SEQUENCE [LARGE SCALE GENOMIC DNA]</scope>
    <source>
        <strain evidence="3 4">ATCC 14583</strain>
    </source>
</reference>
<dbReference type="RefSeq" id="WP_150170436.1">
    <property type="nucleotide sequence ID" value="NZ_CP029193.1"/>
</dbReference>
<feature type="compositionally biased region" description="Basic and acidic residues" evidence="1">
    <location>
        <begin position="28"/>
        <end position="40"/>
    </location>
</feature>
<dbReference type="EMBL" id="CP029193">
    <property type="protein sequence ID" value="QES28521.1"/>
    <property type="molecule type" value="Genomic_DNA"/>
</dbReference>
<evidence type="ECO:0000313" key="3">
    <source>
        <dbReference type="EMBL" id="QES28521.1"/>
    </source>
</evidence>
<name>A0A5P2BH83_STRVZ</name>
<feature type="region of interest" description="Disordered" evidence="1">
    <location>
        <begin position="1"/>
        <end position="59"/>
    </location>
</feature>
<dbReference type="Pfam" id="PF12307">
    <property type="entry name" value="DUF3631"/>
    <property type="match status" value="1"/>
</dbReference>
<dbReference type="AlphaFoldDB" id="A0A5P2BH83"/>
<dbReference type="Proteomes" id="UP000323046">
    <property type="component" value="Chromosome"/>
</dbReference>
<feature type="domain" description="DUF3631" evidence="2">
    <location>
        <begin position="226"/>
        <end position="409"/>
    </location>
</feature>
<evidence type="ECO:0000256" key="1">
    <source>
        <dbReference type="SAM" id="MobiDB-lite"/>
    </source>
</evidence>
<dbReference type="InterPro" id="IPR022081">
    <property type="entry name" value="DUF3631"/>
</dbReference>
<dbReference type="OrthoDB" id="3261135at2"/>
<evidence type="ECO:0000259" key="2">
    <source>
        <dbReference type="Pfam" id="PF12307"/>
    </source>
</evidence>
<accession>A0A5P2BH83</accession>
<gene>
    <name evidence="3" type="ORF">DEJ47_20660</name>
</gene>
<organism evidence="3 4">
    <name type="scientific">Streptomyces venezuelae</name>
    <dbReference type="NCBI Taxonomy" id="54571"/>
    <lineage>
        <taxon>Bacteria</taxon>
        <taxon>Bacillati</taxon>
        <taxon>Actinomycetota</taxon>
        <taxon>Actinomycetes</taxon>
        <taxon>Kitasatosporales</taxon>
        <taxon>Streptomycetaceae</taxon>
        <taxon>Streptomyces</taxon>
    </lineage>
</organism>
<proteinExistence type="predicted"/>